<name>K5CDK9_RHOBT</name>
<dbReference type="AlphaFoldDB" id="K5CDK9"/>
<protein>
    <submittedName>
        <fullName evidence="1">Uncharacterized protein</fullName>
    </submittedName>
</protein>
<dbReference type="Proteomes" id="UP000007993">
    <property type="component" value="Unassembled WGS sequence"/>
</dbReference>
<dbReference type="PATRIC" id="fig|993517.3.peg.3199"/>
<reference evidence="1 2" key="1">
    <citation type="journal article" date="2013" name="Mar. Genomics">
        <title>Expression of sulfatases in Rhodopirellula baltica and the diversity of sulfatases in the genus Rhodopirellula.</title>
        <authorList>
            <person name="Wegner C.E."/>
            <person name="Richter-Heitmann T."/>
            <person name="Klindworth A."/>
            <person name="Klockow C."/>
            <person name="Richter M."/>
            <person name="Achstetter T."/>
            <person name="Glockner F.O."/>
            <person name="Harder J."/>
        </authorList>
    </citation>
    <scope>NUCLEOTIDE SEQUENCE [LARGE SCALE GENOMIC DNA]</scope>
    <source>
        <strain evidence="1 2">SH28</strain>
    </source>
</reference>
<proteinExistence type="predicted"/>
<accession>K5CDK9</accession>
<comment type="caution">
    <text evidence="1">The sequence shown here is derived from an EMBL/GenBank/DDBJ whole genome shotgun (WGS) entry which is preliminary data.</text>
</comment>
<organism evidence="1 2">
    <name type="scientific">Rhodopirellula baltica SH28</name>
    <dbReference type="NCBI Taxonomy" id="993517"/>
    <lineage>
        <taxon>Bacteria</taxon>
        <taxon>Pseudomonadati</taxon>
        <taxon>Planctomycetota</taxon>
        <taxon>Planctomycetia</taxon>
        <taxon>Pirellulales</taxon>
        <taxon>Pirellulaceae</taxon>
        <taxon>Rhodopirellula</taxon>
    </lineage>
</organism>
<sequence>MNRPPRFDFCSENSRKNHFVAASQRWKNYRPRIVIRQAAVRIVAEIFVFWPEIRYVGLD</sequence>
<evidence type="ECO:0000313" key="1">
    <source>
        <dbReference type="EMBL" id="EKK01750.1"/>
    </source>
</evidence>
<dbReference type="EMBL" id="AMCW01000083">
    <property type="protein sequence ID" value="EKK01750.1"/>
    <property type="molecule type" value="Genomic_DNA"/>
</dbReference>
<gene>
    <name evidence="1" type="ORF">RBSH_02954</name>
</gene>
<evidence type="ECO:0000313" key="2">
    <source>
        <dbReference type="Proteomes" id="UP000007993"/>
    </source>
</evidence>